<keyword evidence="1" id="KW-0614">Plasmid</keyword>
<organism evidence="1 2">
    <name type="scientific">Yersinia pseudotuberculosis serotype I (strain IP32953)</name>
    <dbReference type="NCBI Taxonomy" id="273123"/>
    <lineage>
        <taxon>Bacteria</taxon>
        <taxon>Pseudomonadati</taxon>
        <taxon>Pseudomonadota</taxon>
        <taxon>Gammaproteobacteria</taxon>
        <taxon>Enterobacterales</taxon>
        <taxon>Yersiniaceae</taxon>
        <taxon>Yersinia</taxon>
    </lineage>
</organism>
<reference evidence="1 2" key="1">
    <citation type="journal article" date="2004" name="Proc. Natl. Acad. Sci. U.S.A.">
        <title>Insights into the evolution of Yersinia pestis through whole-genome comparison with Yersinia pseudotuberculosis.</title>
        <authorList>
            <person name="Chain P.S.G."/>
            <person name="Carniel E."/>
            <person name="Larimer F.W."/>
            <person name="Lamerdin J."/>
            <person name="Stoutland P.O."/>
            <person name="Regala W.M."/>
            <person name="Georgescu A.M."/>
            <person name="Vergez L.M."/>
            <person name="Land M.L."/>
            <person name="Motin V.L."/>
            <person name="Brubaker R.R."/>
            <person name="Fowler J."/>
            <person name="Hinnebusch J."/>
            <person name="Marceau M."/>
            <person name="Medigue C."/>
            <person name="Simonet M."/>
            <person name="Chenal-Francisque V."/>
            <person name="Souza B."/>
            <person name="Dacheux D."/>
            <person name="Elliott J.M."/>
            <person name="Derbise A."/>
            <person name="Hauser L.J."/>
            <person name="Garcia E."/>
        </authorList>
    </citation>
    <scope>NUCLEOTIDE SEQUENCE [LARGE SCALE GENOMIC DNA]</scope>
    <source>
        <strain evidence="2">IP32953</strain>
        <plasmid evidence="2">Plasmid pYptb32953</plasmid>
    </source>
</reference>
<geneLocation type="plasmid" evidence="1 2">
    <name>pYptb32953</name>
</geneLocation>
<accession>Q663B2</accession>
<sequence length="40" mass="4871">MWITLLYLTFLQKILICKWIFCTNSMKILKNIEFSRKECG</sequence>
<protein>
    <submittedName>
        <fullName evidence="1">Uncharacterized protein</fullName>
    </submittedName>
</protein>
<dbReference type="KEGG" id="yps:pYptb0043"/>
<evidence type="ECO:0000313" key="2">
    <source>
        <dbReference type="Proteomes" id="UP000001011"/>
    </source>
</evidence>
<evidence type="ECO:0000313" key="1">
    <source>
        <dbReference type="EMBL" id="CAF25485.1"/>
    </source>
</evidence>
<dbReference type="EMBL" id="BX936400">
    <property type="protein sequence ID" value="CAF25485.1"/>
    <property type="molecule type" value="Genomic_DNA"/>
</dbReference>
<dbReference type="Proteomes" id="UP000001011">
    <property type="component" value="Plasmid pYptb32953"/>
</dbReference>
<dbReference type="AlphaFoldDB" id="Q663B2"/>
<name>Q663B2_YERPS</name>
<gene>
    <name evidence="1" type="ordered locus">pYptb0043</name>
</gene>
<proteinExistence type="predicted"/>